<keyword evidence="1" id="KW-1133">Transmembrane helix</keyword>
<keyword evidence="1" id="KW-0472">Membrane</keyword>
<accession>A0A382CZK2</accession>
<sequence>VGLSRNLRVLRNINLLLLLVLINYFMENDTALYTPVNKVSKPATIKSRH</sequence>
<evidence type="ECO:0000256" key="1">
    <source>
        <dbReference type="SAM" id="Phobius"/>
    </source>
</evidence>
<proteinExistence type="predicted"/>
<feature type="non-terminal residue" evidence="2">
    <location>
        <position position="49"/>
    </location>
</feature>
<protein>
    <submittedName>
        <fullName evidence="2">Uncharacterized protein</fullName>
    </submittedName>
</protein>
<evidence type="ECO:0000313" key="2">
    <source>
        <dbReference type="EMBL" id="SVB31289.1"/>
    </source>
</evidence>
<organism evidence="2">
    <name type="scientific">marine metagenome</name>
    <dbReference type="NCBI Taxonomy" id="408172"/>
    <lineage>
        <taxon>unclassified sequences</taxon>
        <taxon>metagenomes</taxon>
        <taxon>ecological metagenomes</taxon>
    </lineage>
</organism>
<gene>
    <name evidence="2" type="ORF">METZ01_LOCUS184143</name>
</gene>
<feature type="transmembrane region" description="Helical" evidence="1">
    <location>
        <begin position="9"/>
        <end position="26"/>
    </location>
</feature>
<dbReference type="EMBL" id="UINC01036787">
    <property type="protein sequence ID" value="SVB31289.1"/>
    <property type="molecule type" value="Genomic_DNA"/>
</dbReference>
<feature type="non-terminal residue" evidence="2">
    <location>
        <position position="1"/>
    </location>
</feature>
<keyword evidence="1" id="KW-0812">Transmembrane</keyword>
<reference evidence="2" key="1">
    <citation type="submission" date="2018-05" db="EMBL/GenBank/DDBJ databases">
        <authorList>
            <person name="Lanie J.A."/>
            <person name="Ng W.-L."/>
            <person name="Kazmierczak K.M."/>
            <person name="Andrzejewski T.M."/>
            <person name="Davidsen T.M."/>
            <person name="Wayne K.J."/>
            <person name="Tettelin H."/>
            <person name="Glass J.I."/>
            <person name="Rusch D."/>
            <person name="Podicherti R."/>
            <person name="Tsui H.-C.T."/>
            <person name="Winkler M.E."/>
        </authorList>
    </citation>
    <scope>NUCLEOTIDE SEQUENCE</scope>
</reference>
<name>A0A382CZK2_9ZZZZ</name>
<dbReference type="AlphaFoldDB" id="A0A382CZK2"/>